<reference evidence="1 2" key="1">
    <citation type="journal article" date="2022" name="bioRxiv">
        <title>Genomics of Preaxostyla Flagellates Illuminates Evolutionary Transitions and the Path Towards Mitochondrial Loss.</title>
        <authorList>
            <person name="Novak L.V.F."/>
            <person name="Treitli S.C."/>
            <person name="Pyrih J."/>
            <person name="Halakuc P."/>
            <person name="Pipaliya S.V."/>
            <person name="Vacek V."/>
            <person name="Brzon O."/>
            <person name="Soukal P."/>
            <person name="Eme L."/>
            <person name="Dacks J.B."/>
            <person name="Karnkowska A."/>
            <person name="Elias M."/>
            <person name="Hampl V."/>
        </authorList>
    </citation>
    <scope>NUCLEOTIDE SEQUENCE [LARGE SCALE GENOMIC DNA]</scope>
    <source>
        <strain evidence="1">NAU3</strain>
        <tissue evidence="1">Gut</tissue>
    </source>
</reference>
<sequence length="93" mass="10635">MHAQRVDLAYGVHTEEQQNRLKACFVQAAWDEVECVEVMNSGGARLRIVERRRWGSACLNRRKGWSGEDGRDGETYCEETSDAKWDVSSVEVE</sequence>
<name>A0ABQ9WTW2_9EUKA</name>
<accession>A0ABQ9WTW2</accession>
<keyword evidence="2" id="KW-1185">Reference proteome</keyword>
<comment type="caution">
    <text evidence="1">The sequence shown here is derived from an EMBL/GenBank/DDBJ whole genome shotgun (WGS) entry which is preliminary data.</text>
</comment>
<protein>
    <submittedName>
        <fullName evidence="1">Uncharacterized protein</fullName>
    </submittedName>
</protein>
<gene>
    <name evidence="1" type="ORF">BLNAU_22112</name>
</gene>
<evidence type="ECO:0000313" key="2">
    <source>
        <dbReference type="Proteomes" id="UP001281761"/>
    </source>
</evidence>
<dbReference type="EMBL" id="JARBJD010000372">
    <property type="protein sequence ID" value="KAK2942953.1"/>
    <property type="molecule type" value="Genomic_DNA"/>
</dbReference>
<organism evidence="1 2">
    <name type="scientific">Blattamonas nauphoetae</name>
    <dbReference type="NCBI Taxonomy" id="2049346"/>
    <lineage>
        <taxon>Eukaryota</taxon>
        <taxon>Metamonada</taxon>
        <taxon>Preaxostyla</taxon>
        <taxon>Oxymonadida</taxon>
        <taxon>Blattamonas</taxon>
    </lineage>
</organism>
<evidence type="ECO:0000313" key="1">
    <source>
        <dbReference type="EMBL" id="KAK2942953.1"/>
    </source>
</evidence>
<proteinExistence type="predicted"/>
<dbReference type="Proteomes" id="UP001281761">
    <property type="component" value="Unassembled WGS sequence"/>
</dbReference>